<protein>
    <recommendedName>
        <fullName evidence="7">B9 domain-containing protein 1</fullName>
    </recommendedName>
</protein>
<dbReference type="RefSeq" id="XP_002730939.2">
    <property type="nucleotide sequence ID" value="XM_002730893.2"/>
</dbReference>
<accession>A0ABM0GJ25</accession>
<keyword evidence="4" id="KW-0206">Cytoskeleton</keyword>
<evidence type="ECO:0000256" key="5">
    <source>
        <dbReference type="ARBA" id="ARBA00023273"/>
    </source>
</evidence>
<evidence type="ECO:0000256" key="2">
    <source>
        <dbReference type="ARBA" id="ARBA00022490"/>
    </source>
</evidence>
<dbReference type="PANTHER" id="PTHR12968:SF1">
    <property type="entry name" value="B9 DOMAIN-CONTAINING PROTEIN 1"/>
    <property type="match status" value="1"/>
</dbReference>
<gene>
    <name evidence="9" type="primary">LOC100372953</name>
</gene>
<dbReference type="Proteomes" id="UP000694865">
    <property type="component" value="Unplaced"/>
</dbReference>
<comment type="subcellular location">
    <subcellularLocation>
        <location evidence="1">Cytoplasm</location>
        <location evidence="1">Cytoskeleton</location>
        <location evidence="1">Cilium basal body</location>
    </subcellularLocation>
</comment>
<comment type="similarity">
    <text evidence="6">Belongs to the B9D family.</text>
</comment>
<name>A0ABM0GJ25_SACKO</name>
<dbReference type="PROSITE" id="PS51381">
    <property type="entry name" value="C2_B9"/>
    <property type="match status" value="1"/>
</dbReference>
<evidence type="ECO:0000256" key="1">
    <source>
        <dbReference type="ARBA" id="ARBA00004120"/>
    </source>
</evidence>
<reference evidence="9" key="1">
    <citation type="submission" date="2025-08" db="UniProtKB">
        <authorList>
            <consortium name="RefSeq"/>
        </authorList>
    </citation>
    <scope>IDENTIFICATION</scope>
    <source>
        <tissue evidence="9">Testes</tissue>
    </source>
</reference>
<organism evidence="8 9">
    <name type="scientific">Saccoglossus kowalevskii</name>
    <name type="common">Acorn worm</name>
    <dbReference type="NCBI Taxonomy" id="10224"/>
    <lineage>
        <taxon>Eukaryota</taxon>
        <taxon>Metazoa</taxon>
        <taxon>Hemichordata</taxon>
        <taxon>Enteropneusta</taxon>
        <taxon>Harrimaniidae</taxon>
        <taxon>Saccoglossus</taxon>
    </lineage>
</organism>
<evidence type="ECO:0000313" key="8">
    <source>
        <dbReference type="Proteomes" id="UP000694865"/>
    </source>
</evidence>
<evidence type="ECO:0000256" key="6">
    <source>
        <dbReference type="ARBA" id="ARBA00038411"/>
    </source>
</evidence>
<evidence type="ECO:0000256" key="3">
    <source>
        <dbReference type="ARBA" id="ARBA00022794"/>
    </source>
</evidence>
<dbReference type="InterPro" id="IPR010796">
    <property type="entry name" value="C2_B9-type_dom"/>
</dbReference>
<evidence type="ECO:0000256" key="7">
    <source>
        <dbReference type="ARBA" id="ARBA00039274"/>
    </source>
</evidence>
<sequence length="234" mass="25610">MQGNISTFNMASNPSVFLLMVTGQIETGDFPSISDDLYVKFNYVYGQDWVTTAGLEEGTSQTSKKSQDDRSLYAWNFPLDVTFKSTNPFGWPQLVINIHGQDVFGTAVVRGYGAVHLPISPGRHVRHMPMFVPESSSHFQKFTSWAMSRRPEFRDHNTVARSEGREVTRVKSQGSVRVTFNVVSRDMKKLGYDVVPSTLSIPSAATASAMASNPTTGAGAAAVPTANVFAMKTS</sequence>
<dbReference type="Pfam" id="PF07162">
    <property type="entry name" value="B9-C2"/>
    <property type="match status" value="1"/>
</dbReference>
<keyword evidence="5" id="KW-0966">Cell projection</keyword>
<keyword evidence="3" id="KW-0970">Cilium biogenesis/degradation</keyword>
<keyword evidence="2" id="KW-0963">Cytoplasm</keyword>
<evidence type="ECO:0000256" key="4">
    <source>
        <dbReference type="ARBA" id="ARBA00023212"/>
    </source>
</evidence>
<proteinExistence type="inferred from homology"/>
<dbReference type="PANTHER" id="PTHR12968">
    <property type="entry name" value="B9 DOMAIN-CONTAINING"/>
    <property type="match status" value="1"/>
</dbReference>
<keyword evidence="8" id="KW-1185">Reference proteome</keyword>
<dbReference type="GeneID" id="100372953"/>
<evidence type="ECO:0000313" key="9">
    <source>
        <dbReference type="RefSeq" id="XP_002730939.2"/>
    </source>
</evidence>